<protein>
    <submittedName>
        <fullName evidence="1">Uncharacterized protein</fullName>
    </submittedName>
</protein>
<sequence>MNDYLITLSQAGRLLARMEVSAARFAEVRELMRRRFPSEDGFELRFETRRESRRVLEQGPRGVRLLAVEYATEELIDG</sequence>
<gene>
    <name evidence="1" type="ordered locus">PSPA7_0631</name>
</gene>
<dbReference type="GeneID" id="77219051"/>
<name>A6UYZ1_PSEP7</name>
<dbReference type="Proteomes" id="UP000001582">
    <property type="component" value="Chromosome"/>
</dbReference>
<evidence type="ECO:0000313" key="2">
    <source>
        <dbReference type="Proteomes" id="UP000001582"/>
    </source>
</evidence>
<dbReference type="AlphaFoldDB" id="A6UYZ1"/>
<accession>A6UYZ1</accession>
<reference evidence="1 2" key="2">
    <citation type="journal article" date="2010" name="PLoS ONE">
        <title>Complete genome sequence of the multiresistant taxonomic outlier Pseudomonas aeruginosa PA7.</title>
        <authorList>
            <person name="Roy P.H."/>
            <person name="Tetu S.G."/>
            <person name="Larouche A."/>
            <person name="Elbourne L."/>
            <person name="Tremblay S."/>
            <person name="Ren Q."/>
            <person name="Dodson R."/>
            <person name="Harkins D."/>
            <person name="Shay R."/>
            <person name="Watkins K."/>
            <person name="Mahamoud Y."/>
            <person name="Paulsen I.T."/>
        </authorList>
    </citation>
    <scope>NUCLEOTIDE SEQUENCE [LARGE SCALE GENOMIC DNA]</scope>
    <source>
        <strain evidence="1 2">PA7</strain>
    </source>
</reference>
<reference evidence="1 2" key="1">
    <citation type="submission" date="2007-06" db="EMBL/GenBank/DDBJ databases">
        <authorList>
            <person name="Dodson R.J."/>
            <person name="Harkins D."/>
            <person name="Paulsen I.T."/>
        </authorList>
    </citation>
    <scope>NUCLEOTIDE SEQUENCE [LARGE SCALE GENOMIC DNA]</scope>
    <source>
        <strain evidence="1 2">PA7</strain>
    </source>
</reference>
<organism evidence="1 2">
    <name type="scientific">Pseudomonas paraeruginosa (strain DSM 24068 / PA7)</name>
    <name type="common">Pseudomonas aeruginosa (strain PA7)</name>
    <dbReference type="NCBI Taxonomy" id="381754"/>
    <lineage>
        <taxon>Bacteria</taxon>
        <taxon>Pseudomonadati</taxon>
        <taxon>Pseudomonadota</taxon>
        <taxon>Gammaproteobacteria</taxon>
        <taxon>Pseudomonadales</taxon>
        <taxon>Pseudomonadaceae</taxon>
        <taxon>Pseudomonas</taxon>
        <taxon>Pseudomonas paraeruginosa</taxon>
    </lineage>
</organism>
<dbReference type="RefSeq" id="WP_003157330.1">
    <property type="nucleotide sequence ID" value="NC_009656.1"/>
</dbReference>
<dbReference type="HOGENOM" id="CLU_2619266_0_0_6"/>
<dbReference type="EMBL" id="CP000744">
    <property type="protein sequence ID" value="ABR82291.1"/>
    <property type="molecule type" value="Genomic_DNA"/>
</dbReference>
<proteinExistence type="predicted"/>
<evidence type="ECO:0000313" key="1">
    <source>
        <dbReference type="EMBL" id="ABR82291.1"/>
    </source>
</evidence>
<dbReference type="KEGG" id="pap:PSPA7_0631"/>